<accession>A0A6J6N9J7</accession>
<dbReference type="EMBL" id="CAEZXI010000032">
    <property type="protein sequence ID" value="CAB4681604.1"/>
    <property type="molecule type" value="Genomic_DNA"/>
</dbReference>
<protein>
    <submittedName>
        <fullName evidence="2">Unannotated protein</fullName>
    </submittedName>
</protein>
<proteinExistence type="predicted"/>
<evidence type="ECO:0000313" key="2">
    <source>
        <dbReference type="EMBL" id="CAB4681604.1"/>
    </source>
</evidence>
<dbReference type="AlphaFoldDB" id="A0A6J6N9J7"/>
<organism evidence="2">
    <name type="scientific">freshwater metagenome</name>
    <dbReference type="NCBI Taxonomy" id="449393"/>
    <lineage>
        <taxon>unclassified sequences</taxon>
        <taxon>metagenomes</taxon>
        <taxon>ecological metagenomes</taxon>
    </lineage>
</organism>
<reference evidence="2" key="1">
    <citation type="submission" date="2020-05" db="EMBL/GenBank/DDBJ databases">
        <authorList>
            <person name="Chiriac C."/>
            <person name="Salcher M."/>
            <person name="Ghai R."/>
            <person name="Kavagutti S V."/>
        </authorList>
    </citation>
    <scope>NUCLEOTIDE SEQUENCE</scope>
</reference>
<sequence>MQLSKSKFVKVLSAILLFSLIVPPSTVTANSIPDEQYSTNNLISASGAELQGLLIQDDLESSNMPSSLTAVMDQARTPEKLRICKSFQDEFCSKALSINLVADLPPCSEKITKNCIESLSAENGIYDNSPQSYVGVPQGNFPSVGRNDFEAVDSVDLPNGSTPSIWKLPGLNHGGGTDEYLVKFNLRGESQGGQKFVFGSYVASINPFTRKSGSFGRKYMTDSRDYANVDCAKLNLPCGTAVRFNSMDDFSACAAVDDGSCALKQAFPNDTRFKLVVRLTQSPTGWFHGRVKSPNIKLEEVGDYTKVTIDAEPVSVPLVGVSAPYSSLPENLKTYYSTPHSPGGGSSWGEPGPTGRRNVLAVPSPDSIYAFEALQNWSDFIKDKASASPTLWKVRSLSNSGSASRCFSSNSKFIGFVSTNSMVYLGEPPIFNNETQSLDYKVASPHLNSKGEVFKGTYDLIMASEVARCLYGFSSAPVRASIQIVNSEGQNSVATTVVSEKDGWLKLGAYGFTFSSPTLRVKLTQDKASAKKKSTISCIKGKTTKKVSGVAPKCPSGYKKK</sequence>
<evidence type="ECO:0000256" key="1">
    <source>
        <dbReference type="SAM" id="MobiDB-lite"/>
    </source>
</evidence>
<name>A0A6J6N9J7_9ZZZZ</name>
<feature type="region of interest" description="Disordered" evidence="1">
    <location>
        <begin position="336"/>
        <end position="357"/>
    </location>
</feature>
<gene>
    <name evidence="2" type="ORF">UFOPK2362_00448</name>
</gene>